<dbReference type="SUPFAM" id="SSF51735">
    <property type="entry name" value="NAD(P)-binding Rossmann-fold domains"/>
    <property type="match status" value="1"/>
</dbReference>
<evidence type="ECO:0000256" key="1">
    <source>
        <dbReference type="ARBA" id="ARBA00023002"/>
    </source>
</evidence>
<organism evidence="4 5">
    <name type="scientific">Sorangium cellulosum</name>
    <name type="common">Polyangium cellulosum</name>
    <dbReference type="NCBI Taxonomy" id="56"/>
    <lineage>
        <taxon>Bacteria</taxon>
        <taxon>Pseudomonadati</taxon>
        <taxon>Myxococcota</taxon>
        <taxon>Polyangia</taxon>
        <taxon>Polyangiales</taxon>
        <taxon>Polyangiaceae</taxon>
        <taxon>Sorangium</taxon>
    </lineage>
</organism>
<dbReference type="Pfam" id="PF02826">
    <property type="entry name" value="2-Hacid_dh_C"/>
    <property type="match status" value="1"/>
</dbReference>
<dbReference type="Proteomes" id="UP000295781">
    <property type="component" value="Chromosome"/>
</dbReference>
<dbReference type="InterPro" id="IPR036291">
    <property type="entry name" value="NAD(P)-bd_dom_sf"/>
</dbReference>
<dbReference type="SUPFAM" id="SSF52283">
    <property type="entry name" value="Formate/glycerate dehydrogenase catalytic domain-like"/>
    <property type="match status" value="1"/>
</dbReference>
<evidence type="ECO:0000313" key="4">
    <source>
        <dbReference type="EMBL" id="AUX24488.1"/>
    </source>
</evidence>
<accession>A0A4P2Q5Z5</accession>
<dbReference type="InterPro" id="IPR006140">
    <property type="entry name" value="D-isomer_DH_NAD-bd"/>
</dbReference>
<dbReference type="EMBL" id="CP012670">
    <property type="protein sequence ID" value="AUX24488.1"/>
    <property type="molecule type" value="Genomic_DNA"/>
</dbReference>
<dbReference type="GO" id="GO:0051287">
    <property type="term" value="F:NAD binding"/>
    <property type="evidence" value="ECO:0007669"/>
    <property type="project" value="InterPro"/>
</dbReference>
<dbReference type="Gene3D" id="3.40.50.720">
    <property type="entry name" value="NAD(P)-binding Rossmann-like Domain"/>
    <property type="match status" value="2"/>
</dbReference>
<sequence>MSSGGCLMGEGGGAPARRLVIACTMAFPAEAERLLAEGVVPHALALPAARSAENLAVVGRDPVVLGADVVFGQPHPDDVCAAPRLAWVHLSTAGYARYDVAAVRAALSARGAALTTSSGAYADPCAEHALAFLLAASRRLPECLDNQRGPRAWPDVAVRSTSALLRGRRVLLLGFGAIGRRLAALLAPFEVELCVLRARPRGDEPGRVVAREALGDAFAWADHVVSTLPEVEGTRGLVSRALLGRMRPDAWFFNVGRGATVDQAALLEALEARRLAGAYLDVTDPEPLPPDHPLWRAPGCTITPHTAGGRREEPVAQVEHFLANLRRFERGEPLLDRVI</sequence>
<dbReference type="PANTHER" id="PTHR43333">
    <property type="entry name" value="2-HACID_DH_C DOMAIN-CONTAINING PROTEIN"/>
    <property type="match status" value="1"/>
</dbReference>
<dbReference type="PANTHER" id="PTHR43333:SF1">
    <property type="entry name" value="D-ISOMER SPECIFIC 2-HYDROXYACID DEHYDROGENASE NAD-BINDING DOMAIN-CONTAINING PROTEIN"/>
    <property type="match status" value="1"/>
</dbReference>
<dbReference type="CDD" id="cd05300">
    <property type="entry name" value="2-Hacid_dh_1"/>
    <property type="match status" value="1"/>
</dbReference>
<evidence type="ECO:0000259" key="3">
    <source>
        <dbReference type="Pfam" id="PF02826"/>
    </source>
</evidence>
<dbReference type="GO" id="GO:0016491">
    <property type="term" value="F:oxidoreductase activity"/>
    <property type="evidence" value="ECO:0007669"/>
    <property type="project" value="UniProtKB-KW"/>
</dbReference>
<proteinExistence type="predicted"/>
<feature type="domain" description="D-isomer specific 2-hydroxyacid dehydrogenase NAD-binding" evidence="3">
    <location>
        <begin position="130"/>
        <end position="307"/>
    </location>
</feature>
<evidence type="ECO:0000256" key="2">
    <source>
        <dbReference type="ARBA" id="ARBA00023027"/>
    </source>
</evidence>
<reference evidence="4 5" key="1">
    <citation type="submission" date="2015-09" db="EMBL/GenBank/DDBJ databases">
        <title>Sorangium comparison.</title>
        <authorList>
            <person name="Zaburannyi N."/>
            <person name="Bunk B."/>
            <person name="Overmann J."/>
            <person name="Mueller R."/>
        </authorList>
    </citation>
    <scope>NUCLEOTIDE SEQUENCE [LARGE SCALE GENOMIC DNA]</scope>
    <source>
        <strain evidence="4 5">So ceGT47</strain>
    </source>
</reference>
<evidence type="ECO:0000313" key="5">
    <source>
        <dbReference type="Proteomes" id="UP000295781"/>
    </source>
</evidence>
<gene>
    <name evidence="4" type="ORF">SOCEGT47_050260</name>
</gene>
<keyword evidence="1" id="KW-0560">Oxidoreductase</keyword>
<protein>
    <submittedName>
        <fullName evidence="4">Dehydrogenase</fullName>
    </submittedName>
</protein>
<dbReference type="AlphaFoldDB" id="A0A4P2Q5Z5"/>
<name>A0A4P2Q5Z5_SORCE</name>
<keyword evidence="2" id="KW-0520">NAD</keyword>